<proteinExistence type="predicted"/>
<keyword evidence="1" id="KW-0732">Signal</keyword>
<gene>
    <name evidence="3" type="ORF">RCOM_2147620</name>
</gene>
<protein>
    <recommendedName>
        <fullName evidence="2">Ice-binding protein C-terminal domain-containing protein</fullName>
    </recommendedName>
</protein>
<evidence type="ECO:0000259" key="2">
    <source>
        <dbReference type="Pfam" id="PF07589"/>
    </source>
</evidence>
<dbReference type="InParanoid" id="B9TKR1"/>
<dbReference type="EMBL" id="EQ985607">
    <property type="protein sequence ID" value="EEF23554.1"/>
    <property type="molecule type" value="Genomic_DNA"/>
</dbReference>
<evidence type="ECO:0000256" key="1">
    <source>
        <dbReference type="SAM" id="SignalP"/>
    </source>
</evidence>
<dbReference type="NCBIfam" id="TIGR02595">
    <property type="entry name" value="PEP_CTERM"/>
    <property type="match status" value="1"/>
</dbReference>
<reference evidence="4" key="1">
    <citation type="journal article" date="2010" name="Nat. Biotechnol.">
        <title>Draft genome sequence of the oilseed species Ricinus communis.</title>
        <authorList>
            <person name="Chan A.P."/>
            <person name="Crabtree J."/>
            <person name="Zhao Q."/>
            <person name="Lorenzi H."/>
            <person name="Orvis J."/>
            <person name="Puiu D."/>
            <person name="Melake-Berhan A."/>
            <person name="Jones K.M."/>
            <person name="Redman J."/>
            <person name="Chen G."/>
            <person name="Cahoon E.B."/>
            <person name="Gedil M."/>
            <person name="Stanke M."/>
            <person name="Haas B.J."/>
            <person name="Wortman J.R."/>
            <person name="Fraser-Liggett C.M."/>
            <person name="Ravel J."/>
            <person name="Rabinowicz P.D."/>
        </authorList>
    </citation>
    <scope>NUCLEOTIDE SEQUENCE [LARGE SCALE GENOMIC DNA]</scope>
    <source>
        <strain evidence="4">cv. Hale</strain>
    </source>
</reference>
<evidence type="ECO:0000313" key="3">
    <source>
        <dbReference type="EMBL" id="EEF23554.1"/>
    </source>
</evidence>
<feature type="signal peptide" evidence="1">
    <location>
        <begin position="1"/>
        <end position="20"/>
    </location>
</feature>
<accession>B9TKR1</accession>
<feature type="domain" description="Ice-binding protein C-terminal" evidence="2">
    <location>
        <begin position="131"/>
        <end position="155"/>
    </location>
</feature>
<keyword evidence="4" id="KW-1185">Reference proteome</keyword>
<organism evidence="3 4">
    <name type="scientific">Ricinus communis</name>
    <name type="common">Castor bean</name>
    <dbReference type="NCBI Taxonomy" id="3988"/>
    <lineage>
        <taxon>Eukaryota</taxon>
        <taxon>Viridiplantae</taxon>
        <taxon>Streptophyta</taxon>
        <taxon>Embryophyta</taxon>
        <taxon>Tracheophyta</taxon>
        <taxon>Spermatophyta</taxon>
        <taxon>Magnoliopsida</taxon>
        <taxon>eudicotyledons</taxon>
        <taxon>Gunneridae</taxon>
        <taxon>Pentapetalae</taxon>
        <taxon>rosids</taxon>
        <taxon>fabids</taxon>
        <taxon>Malpighiales</taxon>
        <taxon>Euphorbiaceae</taxon>
        <taxon>Acalyphoideae</taxon>
        <taxon>Acalypheae</taxon>
        <taxon>Ricinus</taxon>
    </lineage>
</organism>
<dbReference type="InterPro" id="IPR013424">
    <property type="entry name" value="Ice-binding_C"/>
</dbReference>
<dbReference type="Proteomes" id="UP000008311">
    <property type="component" value="Unassembled WGS sequence"/>
</dbReference>
<evidence type="ECO:0000313" key="4">
    <source>
        <dbReference type="Proteomes" id="UP000008311"/>
    </source>
</evidence>
<name>B9TKR1_RICCO</name>
<sequence>MKLKAITAVILAAAAFSASAENQTFSIVEGTALNFTGLNNLLSSPDHSDTLTFEGLAAGSYKTYLSFSSVNLHITKATLNGLDATYLFPDGFTSIGYFNLTTTSPLELKLYGTLTDNPSSASYSGQLVVTAVPEPETYGMLLGGMALLGVVARRRKQR</sequence>
<feature type="chain" id="PRO_5002890305" description="Ice-binding protein C-terminal domain-containing protein" evidence="1">
    <location>
        <begin position="21"/>
        <end position="158"/>
    </location>
</feature>
<dbReference type="NCBIfam" id="NF038126">
    <property type="entry name" value="PEP_CTERM_FxDxF"/>
    <property type="match status" value="1"/>
</dbReference>
<dbReference type="Pfam" id="PF07589">
    <property type="entry name" value="PEP-CTERM"/>
    <property type="match status" value="1"/>
</dbReference>
<dbReference type="AlphaFoldDB" id="B9TKR1"/>